<protein>
    <submittedName>
        <fullName evidence="2">YeeE/YedE family protein</fullName>
    </submittedName>
</protein>
<dbReference type="RefSeq" id="WP_147121230.1">
    <property type="nucleotide sequence ID" value="NZ_VOPY01000001.1"/>
</dbReference>
<proteinExistence type="predicted"/>
<dbReference type="AlphaFoldDB" id="A0A5C6ULL8"/>
<dbReference type="OrthoDB" id="9790409at2"/>
<reference evidence="2 3" key="1">
    <citation type="submission" date="2019-08" db="EMBL/GenBank/DDBJ databases">
        <title>Sphingorhabdus soil sp. nov., isolated from arctic soil.</title>
        <authorList>
            <person name="Liu Y."/>
        </authorList>
    </citation>
    <scope>NUCLEOTIDE SEQUENCE [LARGE SCALE GENOMIC DNA]</scope>
    <source>
        <strain evidence="2 3">D-2Q-5-6</strain>
    </source>
</reference>
<evidence type="ECO:0000313" key="2">
    <source>
        <dbReference type="EMBL" id="TXC73394.1"/>
    </source>
</evidence>
<feature type="transmembrane region" description="Helical" evidence="1">
    <location>
        <begin position="46"/>
        <end position="62"/>
    </location>
</feature>
<feature type="transmembrane region" description="Helical" evidence="1">
    <location>
        <begin position="108"/>
        <end position="131"/>
    </location>
</feature>
<dbReference type="EMBL" id="VOPY01000001">
    <property type="protein sequence ID" value="TXC73394.1"/>
    <property type="molecule type" value="Genomic_DNA"/>
</dbReference>
<accession>A0A5C6ULL8</accession>
<dbReference type="Pfam" id="PF20398">
    <property type="entry name" value="DUF6691"/>
    <property type="match status" value="1"/>
</dbReference>
<sequence length="140" mass="14777">MTVRMFVALAIGALFGAGLALSAMIDPARVLGFLDLAGRWDPTLAFVMGGALVPSFIAYRWLRAIDKPALADDFAVPETAPIDRRLIVGAVMFGVGWGLVGFCPGPALAALLIGGWPVLVFVAALVVGMIVHDRMWVRAA</sequence>
<dbReference type="InterPro" id="IPR046513">
    <property type="entry name" value="DUF6691"/>
</dbReference>
<evidence type="ECO:0000313" key="3">
    <source>
        <dbReference type="Proteomes" id="UP000321129"/>
    </source>
</evidence>
<comment type="caution">
    <text evidence="2">The sequence shown here is derived from an EMBL/GenBank/DDBJ whole genome shotgun (WGS) entry which is preliminary data.</text>
</comment>
<gene>
    <name evidence="2" type="ORF">FSZ31_01135</name>
</gene>
<name>A0A5C6ULL8_9SPHN</name>
<organism evidence="2 3">
    <name type="scientific">Flavisphingopyxis soli</name>
    <dbReference type="NCBI Taxonomy" id="2601267"/>
    <lineage>
        <taxon>Bacteria</taxon>
        <taxon>Pseudomonadati</taxon>
        <taxon>Pseudomonadota</taxon>
        <taxon>Alphaproteobacteria</taxon>
        <taxon>Sphingomonadales</taxon>
        <taxon>Sphingopyxidaceae</taxon>
        <taxon>Flavisphingopyxis</taxon>
    </lineage>
</organism>
<keyword evidence="1" id="KW-0812">Transmembrane</keyword>
<dbReference type="Proteomes" id="UP000321129">
    <property type="component" value="Unassembled WGS sequence"/>
</dbReference>
<keyword evidence="1" id="KW-0472">Membrane</keyword>
<feature type="transmembrane region" description="Helical" evidence="1">
    <location>
        <begin position="82"/>
        <end position="102"/>
    </location>
</feature>
<keyword evidence="3" id="KW-1185">Reference proteome</keyword>
<keyword evidence="1" id="KW-1133">Transmembrane helix</keyword>
<evidence type="ECO:0000256" key="1">
    <source>
        <dbReference type="SAM" id="Phobius"/>
    </source>
</evidence>